<dbReference type="OrthoDB" id="2808696at2"/>
<name>A0A3R9MF58_9BACT</name>
<organism evidence="1 2">
    <name type="scientific">Hymenobacter perfusus</name>
    <dbReference type="NCBI Taxonomy" id="1236770"/>
    <lineage>
        <taxon>Bacteria</taxon>
        <taxon>Pseudomonadati</taxon>
        <taxon>Bacteroidota</taxon>
        <taxon>Cytophagia</taxon>
        <taxon>Cytophagales</taxon>
        <taxon>Hymenobacteraceae</taxon>
        <taxon>Hymenobacter</taxon>
    </lineage>
</organism>
<dbReference type="InterPro" id="IPR025534">
    <property type="entry name" value="DUF4420"/>
</dbReference>
<dbReference type="Pfam" id="PF14390">
    <property type="entry name" value="DUF4420"/>
    <property type="match status" value="1"/>
</dbReference>
<dbReference type="Proteomes" id="UP000270291">
    <property type="component" value="Unassembled WGS sequence"/>
</dbReference>
<protein>
    <submittedName>
        <fullName evidence="1">PD-(D/E)XK motif protein</fullName>
    </submittedName>
</protein>
<proteinExistence type="predicted"/>
<reference evidence="1 2" key="1">
    <citation type="submission" date="2018-12" db="EMBL/GenBank/DDBJ databases">
        <authorList>
            <person name="Feng G."/>
            <person name="Zhu H."/>
        </authorList>
    </citation>
    <scope>NUCLEOTIDE SEQUENCE [LARGE SCALE GENOMIC DNA]</scope>
    <source>
        <strain evidence="1 2">LMG 26000</strain>
    </source>
</reference>
<dbReference type="AlphaFoldDB" id="A0A3R9MF58"/>
<evidence type="ECO:0000313" key="1">
    <source>
        <dbReference type="EMBL" id="RSK38979.1"/>
    </source>
</evidence>
<dbReference type="EMBL" id="RWIU01000010">
    <property type="protein sequence ID" value="RSK38979.1"/>
    <property type="molecule type" value="Genomic_DNA"/>
</dbReference>
<dbReference type="RefSeq" id="WP_125440499.1">
    <property type="nucleotide sequence ID" value="NZ_RWIU01000010.1"/>
</dbReference>
<accession>A0A3R9MF58</accession>
<sequence length="344" mass="37310">MNNPGSAADLADIWNGLVTNPPSPGELVSMPCLPADPGSPLVVGLLHTTAGELRRVLLLGLPLRLRTRVATNPQHASLNLELLPDPDDPASVFQLALILTEERFTDIFAILAADIVAAVSIACDGVARLRAFTDQLARWRDLFSAFSPVGLSGPARQGLFGELHLIRELLADGLAPDLVINAWTGPLHDPQDFHFGRNVVEVKTSSGSSQSFQVSGASQLDDSAFEHLFLLHLYLEVTENAGETLPQIVQHLTARIESDPAASKTFEMRLHQAGYFHSQAEHYHAEGFRVRHTMVARVHEAFPRIRAADLPPGIGSVSYTVGTDQLLPYLVSFTTLISALESNV</sequence>
<evidence type="ECO:0000313" key="2">
    <source>
        <dbReference type="Proteomes" id="UP000270291"/>
    </source>
</evidence>
<gene>
    <name evidence="1" type="ORF">EI293_20880</name>
</gene>
<comment type="caution">
    <text evidence="1">The sequence shown here is derived from an EMBL/GenBank/DDBJ whole genome shotgun (WGS) entry which is preliminary data.</text>
</comment>
<keyword evidence="2" id="KW-1185">Reference proteome</keyword>